<dbReference type="PROSITE" id="PS50048">
    <property type="entry name" value="ZN2_CY6_FUNGAL_2"/>
    <property type="match status" value="1"/>
</dbReference>
<dbReference type="PANTHER" id="PTHR31001">
    <property type="entry name" value="UNCHARACTERIZED TRANSCRIPTIONAL REGULATORY PROTEIN"/>
    <property type="match status" value="1"/>
</dbReference>
<keyword evidence="2" id="KW-0539">Nucleus</keyword>
<dbReference type="SUPFAM" id="SSF57701">
    <property type="entry name" value="Zn2/Cys6 DNA-binding domain"/>
    <property type="match status" value="1"/>
</dbReference>
<dbReference type="InterPro" id="IPR036864">
    <property type="entry name" value="Zn2-C6_fun-type_DNA-bd_sf"/>
</dbReference>
<evidence type="ECO:0000256" key="1">
    <source>
        <dbReference type="ARBA" id="ARBA00004123"/>
    </source>
</evidence>
<gene>
    <name evidence="5" type="ORF">PICMEDRAFT_10197</name>
</gene>
<dbReference type="AlphaFoldDB" id="A0A1E3NNR9"/>
<dbReference type="STRING" id="763406.A0A1E3NNR9"/>
<protein>
    <recommendedName>
        <fullName evidence="4">Zn(2)-C6 fungal-type domain-containing protein</fullName>
    </recommendedName>
</protein>
<evidence type="ECO:0000313" key="6">
    <source>
        <dbReference type="Proteomes" id="UP000094455"/>
    </source>
</evidence>
<dbReference type="Pfam" id="PF00172">
    <property type="entry name" value="Zn_clus"/>
    <property type="match status" value="1"/>
</dbReference>
<dbReference type="Gene3D" id="4.10.240.10">
    <property type="entry name" value="Zn(2)-C6 fungal-type DNA-binding domain"/>
    <property type="match status" value="1"/>
</dbReference>
<dbReference type="EMBL" id="KV454002">
    <property type="protein sequence ID" value="ODQ47173.1"/>
    <property type="molecule type" value="Genomic_DNA"/>
</dbReference>
<evidence type="ECO:0000259" key="4">
    <source>
        <dbReference type="PROSITE" id="PS50048"/>
    </source>
</evidence>
<organism evidence="5 6">
    <name type="scientific">Pichia membranifaciens NRRL Y-2026</name>
    <dbReference type="NCBI Taxonomy" id="763406"/>
    <lineage>
        <taxon>Eukaryota</taxon>
        <taxon>Fungi</taxon>
        <taxon>Dikarya</taxon>
        <taxon>Ascomycota</taxon>
        <taxon>Saccharomycotina</taxon>
        <taxon>Pichiomycetes</taxon>
        <taxon>Pichiales</taxon>
        <taxon>Pichiaceae</taxon>
        <taxon>Pichia</taxon>
    </lineage>
</organism>
<dbReference type="OrthoDB" id="3986994at2759"/>
<reference evidence="5 6" key="1">
    <citation type="journal article" date="2016" name="Proc. Natl. Acad. Sci. U.S.A.">
        <title>Comparative genomics of biotechnologically important yeasts.</title>
        <authorList>
            <person name="Riley R."/>
            <person name="Haridas S."/>
            <person name="Wolfe K.H."/>
            <person name="Lopes M.R."/>
            <person name="Hittinger C.T."/>
            <person name="Goeker M."/>
            <person name="Salamov A.A."/>
            <person name="Wisecaver J.H."/>
            <person name="Long T.M."/>
            <person name="Calvey C.H."/>
            <person name="Aerts A.L."/>
            <person name="Barry K.W."/>
            <person name="Choi C."/>
            <person name="Clum A."/>
            <person name="Coughlan A.Y."/>
            <person name="Deshpande S."/>
            <person name="Douglass A.P."/>
            <person name="Hanson S.J."/>
            <person name="Klenk H.-P."/>
            <person name="LaButti K.M."/>
            <person name="Lapidus A."/>
            <person name="Lindquist E.A."/>
            <person name="Lipzen A.M."/>
            <person name="Meier-Kolthoff J.P."/>
            <person name="Ohm R.A."/>
            <person name="Otillar R.P."/>
            <person name="Pangilinan J.L."/>
            <person name="Peng Y."/>
            <person name="Rokas A."/>
            <person name="Rosa C.A."/>
            <person name="Scheuner C."/>
            <person name="Sibirny A.A."/>
            <person name="Slot J.C."/>
            <person name="Stielow J.B."/>
            <person name="Sun H."/>
            <person name="Kurtzman C.P."/>
            <person name="Blackwell M."/>
            <person name="Grigoriev I.V."/>
            <person name="Jeffries T.W."/>
        </authorList>
    </citation>
    <scope>NUCLEOTIDE SEQUENCE [LARGE SCALE GENOMIC DNA]</scope>
    <source>
        <strain evidence="5 6">NRRL Y-2026</strain>
    </source>
</reference>
<dbReference type="GeneID" id="30176333"/>
<comment type="subcellular location">
    <subcellularLocation>
        <location evidence="1">Nucleus</location>
    </subcellularLocation>
</comment>
<dbReference type="GO" id="GO:0000981">
    <property type="term" value="F:DNA-binding transcription factor activity, RNA polymerase II-specific"/>
    <property type="evidence" value="ECO:0007669"/>
    <property type="project" value="InterPro"/>
</dbReference>
<dbReference type="InterPro" id="IPR001138">
    <property type="entry name" value="Zn2Cys6_DnaBD"/>
</dbReference>
<feature type="region of interest" description="Disordered" evidence="3">
    <location>
        <begin position="101"/>
        <end position="123"/>
    </location>
</feature>
<dbReference type="CDD" id="cd00067">
    <property type="entry name" value="GAL4"/>
    <property type="match status" value="1"/>
</dbReference>
<evidence type="ECO:0000256" key="3">
    <source>
        <dbReference type="SAM" id="MobiDB-lite"/>
    </source>
</evidence>
<dbReference type="InterPro" id="IPR050613">
    <property type="entry name" value="Sec_Metabolite_Reg"/>
</dbReference>
<dbReference type="RefSeq" id="XP_019018286.1">
    <property type="nucleotide sequence ID" value="XM_019159646.1"/>
</dbReference>
<feature type="domain" description="Zn(2)-C6 fungal-type" evidence="4">
    <location>
        <begin position="28"/>
        <end position="59"/>
    </location>
</feature>
<dbReference type="PANTHER" id="PTHR31001:SF90">
    <property type="entry name" value="CENTROMERE DNA-BINDING PROTEIN COMPLEX CBF3 SUBUNIT B"/>
    <property type="match status" value="1"/>
</dbReference>
<evidence type="ECO:0000256" key="2">
    <source>
        <dbReference type="ARBA" id="ARBA00023242"/>
    </source>
</evidence>
<name>A0A1E3NNR9_9ASCO</name>
<dbReference type="GO" id="GO:0005634">
    <property type="term" value="C:nucleus"/>
    <property type="evidence" value="ECO:0007669"/>
    <property type="project" value="UniProtKB-SubCell"/>
</dbReference>
<dbReference type="SMART" id="SM00066">
    <property type="entry name" value="GAL4"/>
    <property type="match status" value="1"/>
</dbReference>
<proteinExistence type="predicted"/>
<evidence type="ECO:0000313" key="5">
    <source>
        <dbReference type="EMBL" id="ODQ47173.1"/>
    </source>
</evidence>
<accession>A0A1E3NNR9</accession>
<keyword evidence="6" id="KW-1185">Reference proteome</keyword>
<sequence>MPSTSNSSSISSGGVAGAKLTPSRPSFVCTNCRRRKVKCDRKTPCTRCVKSGLVQTCTYTVNLDDLPQPEGLEELLEADGGMENLFGVSGLSVRSEQRLYPGQLDPSSTESQTTLDADANTKNEDGDSLVLRKEQSFLCNFQTLHYKRPLFVKNGDSIRYLSPISLDAIFSNNKLFEKFRLMMPCLFEEDAEETGKTQSTNEELRILSGSYTKTEIDALITQLILPNVDAIKERIAYFDQDKSVMLCMFIPVANLSRFMDVHFIKDPANEKGYLYQSPAVGPNVGVAYAVLANIFCIVQLVSIVTEMDETANFQYTMTISVDLIGHTALKCMCFADYRRKPTFELLLAFLLYRINFYVLDSVSATSNASTFFNIALDIAFSLGIHIRCDQFDNHTEDDVRAAWNVLQFMDSITSLYMGEPLKIDYRYCIPRLYEYWEPIVLYLRNVVAAFNSTDPITLNEIIDLANFAAKLLSIFKPFDELLNDTTYGPVQYLFSLVIKADFVICYQLLLFILRLSVDEIDELPIQLNDSDSALVEELKAKSECHLFYCLVVTFSLMKKISNGKISYHKQAVKLMVAMRTLFSRFMLVGNKLIFCYLSVFNTKPKKMGFEPPSTEIFTKNDSLKFSDISLYDAEKYLCYGLDGMSTKDPEFQKMKGLMKSLLSINEFLTDFYISMSDKSPLLSYGKFQSHFKFLIFICKLLRNVYDFESFWSTRDDEARFKIDYWKHIIDKTVTYIKAINEVGIDQVNLSNKWDLMGPEWDFLKSDEVRDSLGYTDDESKEDGLEELYQIFF</sequence>
<dbReference type="GO" id="GO:0008270">
    <property type="term" value="F:zinc ion binding"/>
    <property type="evidence" value="ECO:0007669"/>
    <property type="project" value="InterPro"/>
</dbReference>
<feature type="compositionally biased region" description="Polar residues" evidence="3">
    <location>
        <begin position="105"/>
        <end position="115"/>
    </location>
</feature>
<dbReference type="PROSITE" id="PS00463">
    <property type="entry name" value="ZN2_CY6_FUNGAL_1"/>
    <property type="match status" value="1"/>
</dbReference>
<dbReference type="Proteomes" id="UP000094455">
    <property type="component" value="Unassembled WGS sequence"/>
</dbReference>